<gene>
    <name evidence="2" type="ORF">CHARACLAT_033676</name>
</gene>
<comment type="caution">
    <text evidence="2">The sequence shown here is derived from an EMBL/GenBank/DDBJ whole genome shotgun (WGS) entry which is preliminary data.</text>
</comment>
<dbReference type="Gene3D" id="2.60.40.10">
    <property type="entry name" value="Immunoglobulins"/>
    <property type="match status" value="1"/>
</dbReference>
<evidence type="ECO:0000259" key="1">
    <source>
        <dbReference type="Pfam" id="PF07686"/>
    </source>
</evidence>
<evidence type="ECO:0000313" key="2">
    <source>
        <dbReference type="EMBL" id="MED6292412.1"/>
    </source>
</evidence>
<protein>
    <recommendedName>
        <fullName evidence="1">Immunoglobulin V-set domain-containing protein</fullName>
    </recommendedName>
</protein>
<dbReference type="InterPro" id="IPR036179">
    <property type="entry name" value="Ig-like_dom_sf"/>
</dbReference>
<name>A0ABU7EYZ2_9TELE</name>
<dbReference type="Pfam" id="PF07686">
    <property type="entry name" value="V-set"/>
    <property type="match status" value="1"/>
</dbReference>
<dbReference type="InterPro" id="IPR013783">
    <property type="entry name" value="Ig-like_fold"/>
</dbReference>
<dbReference type="EMBL" id="JAHUTJ010073574">
    <property type="protein sequence ID" value="MED6292412.1"/>
    <property type="molecule type" value="Genomic_DNA"/>
</dbReference>
<organism evidence="2 3">
    <name type="scientific">Characodon lateralis</name>
    <dbReference type="NCBI Taxonomy" id="208331"/>
    <lineage>
        <taxon>Eukaryota</taxon>
        <taxon>Metazoa</taxon>
        <taxon>Chordata</taxon>
        <taxon>Craniata</taxon>
        <taxon>Vertebrata</taxon>
        <taxon>Euteleostomi</taxon>
        <taxon>Actinopterygii</taxon>
        <taxon>Neopterygii</taxon>
        <taxon>Teleostei</taxon>
        <taxon>Neoteleostei</taxon>
        <taxon>Acanthomorphata</taxon>
        <taxon>Ovalentaria</taxon>
        <taxon>Atherinomorphae</taxon>
        <taxon>Cyprinodontiformes</taxon>
        <taxon>Goodeidae</taxon>
        <taxon>Characodon</taxon>
    </lineage>
</organism>
<reference evidence="2 3" key="1">
    <citation type="submission" date="2021-06" db="EMBL/GenBank/DDBJ databases">
        <authorList>
            <person name="Palmer J.M."/>
        </authorList>
    </citation>
    <scope>NUCLEOTIDE SEQUENCE [LARGE SCALE GENOMIC DNA]</scope>
    <source>
        <strain evidence="2 3">CL_MEX2019</strain>
        <tissue evidence="2">Muscle</tissue>
    </source>
</reference>
<dbReference type="SUPFAM" id="SSF48726">
    <property type="entry name" value="Immunoglobulin"/>
    <property type="match status" value="1"/>
</dbReference>
<keyword evidence="3" id="KW-1185">Reference proteome</keyword>
<dbReference type="PANTHER" id="PTHR46484:SF7">
    <property type="entry name" value="MYELIN-ASSOCIATED GLYCOPROTEIN-LIKE-RELATED"/>
    <property type="match status" value="1"/>
</dbReference>
<sequence>MVPFSPTAFRVLAADVPFRFSALTRSCVVIPCSFQDNEDEHMTRGIWYKKTGGLVYHNAQTSVLDHFKDRTRIMGNLNEGDCSLEVDDIKPFDNGPFCFYAEKGLKKYRFNNSCVFIVMK</sequence>
<proteinExistence type="predicted"/>
<dbReference type="PANTHER" id="PTHR46484">
    <property type="entry name" value="SI:CH211-171H4.5-RELATED"/>
    <property type="match status" value="1"/>
</dbReference>
<dbReference type="Proteomes" id="UP001352852">
    <property type="component" value="Unassembled WGS sequence"/>
</dbReference>
<evidence type="ECO:0000313" key="3">
    <source>
        <dbReference type="Proteomes" id="UP001352852"/>
    </source>
</evidence>
<dbReference type="InterPro" id="IPR013106">
    <property type="entry name" value="Ig_V-set"/>
</dbReference>
<feature type="non-terminal residue" evidence="2">
    <location>
        <position position="120"/>
    </location>
</feature>
<feature type="domain" description="Immunoglobulin V-set" evidence="1">
    <location>
        <begin position="27"/>
        <end position="99"/>
    </location>
</feature>
<accession>A0ABU7EYZ2</accession>